<evidence type="ECO:0000256" key="6">
    <source>
        <dbReference type="SAM" id="Phobius"/>
    </source>
</evidence>
<evidence type="ECO:0000256" key="4">
    <source>
        <dbReference type="ARBA" id="ARBA00022989"/>
    </source>
</evidence>
<dbReference type="SUPFAM" id="SSF56281">
    <property type="entry name" value="Metallo-hydrolase/oxidoreductase"/>
    <property type="match status" value="1"/>
</dbReference>
<dbReference type="Proteomes" id="UP000279194">
    <property type="component" value="Unassembled WGS sequence"/>
</dbReference>
<dbReference type="GO" id="GO:0030420">
    <property type="term" value="P:establishment of competence for transformation"/>
    <property type="evidence" value="ECO:0007669"/>
    <property type="project" value="InterPro"/>
</dbReference>
<comment type="caution">
    <text evidence="8">The sequence shown here is derived from an EMBL/GenBank/DDBJ whole genome shotgun (WGS) entry which is preliminary data.</text>
</comment>
<dbReference type="CDD" id="cd07731">
    <property type="entry name" value="ComA-like_MBL-fold"/>
    <property type="match status" value="1"/>
</dbReference>
<feature type="transmembrane region" description="Helical" evidence="6">
    <location>
        <begin position="7"/>
        <end position="23"/>
    </location>
</feature>
<keyword evidence="9" id="KW-1185">Reference proteome</keyword>
<dbReference type="InterPro" id="IPR035681">
    <property type="entry name" value="ComA-like_MBL"/>
</dbReference>
<dbReference type="InterPro" id="IPR052159">
    <property type="entry name" value="Competence_DNA_uptake"/>
</dbReference>
<keyword evidence="5 6" id="KW-0472">Membrane</keyword>
<evidence type="ECO:0000259" key="7">
    <source>
        <dbReference type="SMART" id="SM00849"/>
    </source>
</evidence>
<feature type="transmembrane region" description="Helical" evidence="6">
    <location>
        <begin position="433"/>
        <end position="452"/>
    </location>
</feature>
<dbReference type="InterPro" id="IPR036866">
    <property type="entry name" value="RibonucZ/Hydroxyglut_hydro"/>
</dbReference>
<dbReference type="PANTHER" id="PTHR30619">
    <property type="entry name" value="DNA INTERNALIZATION/COMPETENCE PROTEIN COMEC/REC2"/>
    <property type="match status" value="1"/>
</dbReference>
<feature type="transmembrane region" description="Helical" evidence="6">
    <location>
        <begin position="375"/>
        <end position="401"/>
    </location>
</feature>
<evidence type="ECO:0000256" key="3">
    <source>
        <dbReference type="ARBA" id="ARBA00022692"/>
    </source>
</evidence>
<dbReference type="PANTHER" id="PTHR30619:SF1">
    <property type="entry name" value="RECOMBINATION PROTEIN 2"/>
    <property type="match status" value="1"/>
</dbReference>
<feature type="domain" description="Metallo-beta-lactamase" evidence="7">
    <location>
        <begin position="490"/>
        <end position="695"/>
    </location>
</feature>
<evidence type="ECO:0000256" key="5">
    <source>
        <dbReference type="ARBA" id="ARBA00023136"/>
    </source>
</evidence>
<sequence>MIRRLPLPAIYLAFLLVWLYFAIVSGEKLALLGLVCLLVCCFRFYPLKKVGQLLLILTLFASYISYQEWLQTIKADSAPQTIQRIQVLPDTISVNGDKLSFRGHWDNQTYQAFYKLTSEKEQRFFKTLTQSVVLDIEAELTEPEGQRNFKGFDYSTYLKSQGIYRLVQIDTIKTVHKAKRLSLFEIIRGWRRKALVHIYDHFPSPMKHYMTGLLFGHLSKEFEEMSDLYSSLGIIHLFALSGMQVGFFAGAFRYLFLWLGLRKDWVDWLTVPFSLVYAGMTGFSVSVIRSLIQLNLSSLGFRGLDNFAATVMVMFLIMPNFLLTTGGVLSFAYSFILAMTDFKEMKHPRLAEMLTINLGILPLLMWYFASFQPLAILLTAVVSIAFDSLILPLLSLIFICSPLVRIDFVNFLFVFLEKGLTLIGQFFNRPVIFGSPSLIVLVLVLVCLGLLYDGLRCKKWAIGLSLMVALLFIITKHPIENEVTVVDIGQGDSIFLRDMTGKTLLIDVGGKADFAPKEAWRKGKSDANAERTLIPYLKSRGVHQIDQLLLTHTDTDHIGDMEVVAKAFSIGEIIVSQGSLTVPSFVERLKALHVPVKAMAAGDKISIMGSQLQVLYPATVGNGENNDSLVLYGKLLDKRFLFTGDLEEGELDLIKRYPNLPVDILKAGHHGSKGSSYPEFLNHIGAEVALVSAGKNNRYKYPHQETLERFKKENMTVYRTDQQGAIRFHGWQKWQVETVR</sequence>
<dbReference type="Pfam" id="PF03772">
    <property type="entry name" value="Competence"/>
    <property type="match status" value="1"/>
</dbReference>
<feature type="transmembrane region" description="Helical" evidence="6">
    <location>
        <begin position="53"/>
        <end position="70"/>
    </location>
</feature>
<name>A0A3L9DZA6_9STRE</name>
<dbReference type="AlphaFoldDB" id="A0A3L9DZA6"/>
<feature type="transmembrane region" description="Helical" evidence="6">
    <location>
        <begin position="350"/>
        <end position="369"/>
    </location>
</feature>
<evidence type="ECO:0000313" key="8">
    <source>
        <dbReference type="EMBL" id="RLY05217.1"/>
    </source>
</evidence>
<evidence type="ECO:0000256" key="2">
    <source>
        <dbReference type="ARBA" id="ARBA00022475"/>
    </source>
</evidence>
<feature type="transmembrane region" description="Helical" evidence="6">
    <location>
        <begin position="459"/>
        <end position="475"/>
    </location>
</feature>
<dbReference type="SMART" id="SM00849">
    <property type="entry name" value="Lactamase_B"/>
    <property type="match status" value="1"/>
</dbReference>
<evidence type="ECO:0000256" key="1">
    <source>
        <dbReference type="ARBA" id="ARBA00004651"/>
    </source>
</evidence>
<gene>
    <name evidence="8" type="ORF">EAF07_00515</name>
</gene>
<feature type="transmembrane region" description="Helical" evidence="6">
    <location>
        <begin position="29"/>
        <end position="46"/>
    </location>
</feature>
<dbReference type="InterPro" id="IPR001279">
    <property type="entry name" value="Metallo-B-lactamas"/>
</dbReference>
<keyword evidence="2" id="KW-1003">Cell membrane</keyword>
<dbReference type="RefSeq" id="WP_121834346.1">
    <property type="nucleotide sequence ID" value="NZ_RCVM01000001.1"/>
</dbReference>
<organism evidence="8 9">
    <name type="scientific">Streptococcus hillyeri</name>
    <dbReference type="NCBI Taxonomy" id="2282420"/>
    <lineage>
        <taxon>Bacteria</taxon>
        <taxon>Bacillati</taxon>
        <taxon>Bacillota</taxon>
        <taxon>Bacilli</taxon>
        <taxon>Lactobacillales</taxon>
        <taxon>Streptococcaceae</taxon>
        <taxon>Streptococcus</taxon>
    </lineage>
</organism>
<evidence type="ECO:0000313" key="9">
    <source>
        <dbReference type="Proteomes" id="UP000279194"/>
    </source>
</evidence>
<feature type="transmembrane region" description="Helical" evidence="6">
    <location>
        <begin position="234"/>
        <end position="256"/>
    </location>
</feature>
<proteinExistence type="predicted"/>
<keyword evidence="4 6" id="KW-1133">Transmembrane helix</keyword>
<dbReference type="InterPro" id="IPR004797">
    <property type="entry name" value="Competence_ComEC/Rec2"/>
</dbReference>
<feature type="transmembrane region" description="Helical" evidence="6">
    <location>
        <begin position="312"/>
        <end position="338"/>
    </location>
</feature>
<dbReference type="GO" id="GO:0005886">
    <property type="term" value="C:plasma membrane"/>
    <property type="evidence" value="ECO:0007669"/>
    <property type="project" value="UniProtKB-SubCell"/>
</dbReference>
<protein>
    <submittedName>
        <fullName evidence="8">DNA internalization-related competence protein ComEC/Rec2</fullName>
    </submittedName>
</protein>
<dbReference type="InterPro" id="IPR004477">
    <property type="entry name" value="ComEC_N"/>
</dbReference>
<feature type="transmembrane region" description="Helical" evidence="6">
    <location>
        <begin position="268"/>
        <end position="292"/>
    </location>
</feature>
<keyword evidence="3 6" id="KW-0812">Transmembrane</keyword>
<accession>A0A3L9DZA6</accession>
<dbReference type="EMBL" id="RCVM01000001">
    <property type="protein sequence ID" value="RLY05217.1"/>
    <property type="molecule type" value="Genomic_DNA"/>
</dbReference>
<dbReference type="NCBIfam" id="TIGR00360">
    <property type="entry name" value="ComEC_N-term"/>
    <property type="match status" value="1"/>
</dbReference>
<dbReference type="Gene3D" id="3.60.15.10">
    <property type="entry name" value="Ribonuclease Z/Hydroxyacylglutathione hydrolase-like"/>
    <property type="match status" value="1"/>
</dbReference>
<comment type="subcellular location">
    <subcellularLocation>
        <location evidence="1">Cell membrane</location>
        <topology evidence="1">Multi-pass membrane protein</topology>
    </subcellularLocation>
</comment>
<dbReference type="Pfam" id="PF00753">
    <property type="entry name" value="Lactamase_B"/>
    <property type="match status" value="1"/>
</dbReference>
<feature type="transmembrane region" description="Helical" evidence="6">
    <location>
        <begin position="408"/>
        <end position="427"/>
    </location>
</feature>
<dbReference type="NCBIfam" id="TIGR00361">
    <property type="entry name" value="ComEC_Rec2"/>
    <property type="match status" value="1"/>
</dbReference>
<reference evidence="8 9" key="1">
    <citation type="submission" date="2018-10" db="EMBL/GenBank/DDBJ databases">
        <title>Streptococcus hillyeri sp. nov., isolated from equine tracheal sample.</title>
        <authorList>
            <person name="Macfadyen A.C."/>
            <person name="Waller A."/>
            <person name="Paterson G.K."/>
        </authorList>
    </citation>
    <scope>NUCLEOTIDE SEQUENCE [LARGE SCALE GENOMIC DNA]</scope>
    <source>
        <strain evidence="8 9">28462</strain>
    </source>
</reference>
<dbReference type="OrthoDB" id="9761531at2"/>